<evidence type="ECO:0000313" key="1">
    <source>
        <dbReference type="EMBL" id="KAL3836051.1"/>
    </source>
</evidence>
<dbReference type="EMBL" id="JBJQND010000018">
    <property type="protein sequence ID" value="KAL3836051.1"/>
    <property type="molecule type" value="Genomic_DNA"/>
</dbReference>
<sequence length="77" mass="8225">LRLGRASTTMGPFSNSTHMFANINQNEVCPPASGFIDGNEPPRLPATVLIYGWVPLTIFEEGIFGLVLDDNIGGGYG</sequence>
<comment type="caution">
    <text evidence="1">The sequence shown here is derived from an EMBL/GenBank/DDBJ whole genome shotgun (WGS) entry which is preliminary data.</text>
</comment>
<gene>
    <name evidence="1" type="ORF">ACJMK2_021504</name>
</gene>
<feature type="non-terminal residue" evidence="1">
    <location>
        <position position="1"/>
    </location>
</feature>
<dbReference type="Proteomes" id="UP001634394">
    <property type="component" value="Unassembled WGS sequence"/>
</dbReference>
<keyword evidence="2" id="KW-1185">Reference proteome</keyword>
<evidence type="ECO:0000313" key="2">
    <source>
        <dbReference type="Proteomes" id="UP001634394"/>
    </source>
</evidence>
<proteinExistence type="predicted"/>
<name>A0ABD3THH7_SINWO</name>
<accession>A0ABD3THH7</accession>
<dbReference type="AlphaFoldDB" id="A0ABD3THH7"/>
<protein>
    <submittedName>
        <fullName evidence="1">Uncharacterized protein</fullName>
    </submittedName>
</protein>
<organism evidence="1 2">
    <name type="scientific">Sinanodonta woodiana</name>
    <name type="common">Chinese pond mussel</name>
    <name type="synonym">Anodonta woodiana</name>
    <dbReference type="NCBI Taxonomy" id="1069815"/>
    <lineage>
        <taxon>Eukaryota</taxon>
        <taxon>Metazoa</taxon>
        <taxon>Spiralia</taxon>
        <taxon>Lophotrochozoa</taxon>
        <taxon>Mollusca</taxon>
        <taxon>Bivalvia</taxon>
        <taxon>Autobranchia</taxon>
        <taxon>Heteroconchia</taxon>
        <taxon>Palaeoheterodonta</taxon>
        <taxon>Unionida</taxon>
        <taxon>Unionoidea</taxon>
        <taxon>Unionidae</taxon>
        <taxon>Unioninae</taxon>
        <taxon>Sinanodonta</taxon>
    </lineage>
</organism>
<reference evidence="1 2" key="1">
    <citation type="submission" date="2024-11" db="EMBL/GenBank/DDBJ databases">
        <title>Chromosome-level genome assembly of the freshwater bivalve Anodonta woodiana.</title>
        <authorList>
            <person name="Chen X."/>
        </authorList>
    </citation>
    <scope>NUCLEOTIDE SEQUENCE [LARGE SCALE GENOMIC DNA]</scope>
    <source>
        <strain evidence="1">MN2024</strain>
        <tissue evidence="1">Gills</tissue>
    </source>
</reference>